<sequence length="97" mass="10920">MGISKARQNKWFYLVKKRFFVSQVMVPCNSDELAELMITQLCLGRGGCVSVMTDVVERTQGGTTFIRPLRDVTSAEIATALRLENVEHYALLPELKV</sequence>
<keyword evidence="2" id="KW-0819">tRNA processing</keyword>
<evidence type="ECO:0000256" key="2">
    <source>
        <dbReference type="ARBA" id="ARBA00022694"/>
    </source>
</evidence>
<dbReference type="EMBL" id="JOJR01000063">
    <property type="protein sequence ID" value="RCN47387.1"/>
    <property type="molecule type" value="Genomic_DNA"/>
</dbReference>
<dbReference type="STRING" id="29170.A0A368GWL5"/>
<protein>
    <submittedName>
        <fullName evidence="3">Uncharacterized protein</fullName>
    </submittedName>
</protein>
<dbReference type="GO" id="GO:0005829">
    <property type="term" value="C:cytosol"/>
    <property type="evidence" value="ECO:0007669"/>
    <property type="project" value="TreeGrafter"/>
</dbReference>
<organism evidence="3 4">
    <name type="scientific">Ancylostoma caninum</name>
    <name type="common">Dog hookworm</name>
    <dbReference type="NCBI Taxonomy" id="29170"/>
    <lineage>
        <taxon>Eukaryota</taxon>
        <taxon>Metazoa</taxon>
        <taxon>Ecdysozoa</taxon>
        <taxon>Nematoda</taxon>
        <taxon>Chromadorea</taxon>
        <taxon>Rhabditida</taxon>
        <taxon>Rhabditina</taxon>
        <taxon>Rhabditomorpha</taxon>
        <taxon>Strongyloidea</taxon>
        <taxon>Ancylostomatidae</taxon>
        <taxon>Ancylostomatinae</taxon>
        <taxon>Ancylostoma</taxon>
    </lineage>
</organism>
<accession>A0A368GWL5</accession>
<feature type="non-terminal residue" evidence="3">
    <location>
        <position position="97"/>
    </location>
</feature>
<proteinExistence type="predicted"/>
<keyword evidence="4" id="KW-1185">Reference proteome</keyword>
<dbReference type="Gene3D" id="3.40.50.620">
    <property type="entry name" value="HUPs"/>
    <property type="match status" value="1"/>
</dbReference>
<dbReference type="OrthoDB" id="25129at2759"/>
<dbReference type="InterPro" id="IPR019407">
    <property type="entry name" value="CTU2"/>
</dbReference>
<reference evidence="3 4" key="1">
    <citation type="submission" date="2014-10" db="EMBL/GenBank/DDBJ databases">
        <title>Draft genome of the hookworm Ancylostoma caninum.</title>
        <authorList>
            <person name="Mitreva M."/>
        </authorList>
    </citation>
    <scope>NUCLEOTIDE SEQUENCE [LARGE SCALE GENOMIC DNA]</scope>
    <source>
        <strain evidence="3 4">Baltimore</strain>
    </source>
</reference>
<comment type="caution">
    <text evidence="3">The sequence shown here is derived from an EMBL/GenBank/DDBJ whole genome shotgun (WGS) entry which is preliminary data.</text>
</comment>
<dbReference type="AlphaFoldDB" id="A0A368GWL5"/>
<dbReference type="GO" id="GO:0000049">
    <property type="term" value="F:tRNA binding"/>
    <property type="evidence" value="ECO:0007669"/>
    <property type="project" value="InterPro"/>
</dbReference>
<dbReference type="PANTHER" id="PTHR20882:SF14">
    <property type="entry name" value="CYTOPLASMIC TRNA 2-THIOLATION PROTEIN 2"/>
    <property type="match status" value="1"/>
</dbReference>
<dbReference type="PANTHER" id="PTHR20882">
    <property type="entry name" value="CYTOPLASMIC TRNA 2-THIOLATION PROTEIN 2"/>
    <property type="match status" value="1"/>
</dbReference>
<keyword evidence="1" id="KW-0963">Cytoplasm</keyword>
<dbReference type="Proteomes" id="UP000252519">
    <property type="component" value="Unassembled WGS sequence"/>
</dbReference>
<dbReference type="InterPro" id="IPR014729">
    <property type="entry name" value="Rossmann-like_a/b/a_fold"/>
</dbReference>
<evidence type="ECO:0000313" key="3">
    <source>
        <dbReference type="EMBL" id="RCN47387.1"/>
    </source>
</evidence>
<evidence type="ECO:0000313" key="4">
    <source>
        <dbReference type="Proteomes" id="UP000252519"/>
    </source>
</evidence>
<evidence type="ECO:0000256" key="1">
    <source>
        <dbReference type="ARBA" id="ARBA00022490"/>
    </source>
</evidence>
<name>A0A368GWL5_ANCCA</name>
<dbReference type="GO" id="GO:0002143">
    <property type="term" value="P:tRNA wobble position uridine thiolation"/>
    <property type="evidence" value="ECO:0007669"/>
    <property type="project" value="TreeGrafter"/>
</dbReference>
<dbReference type="GO" id="GO:0016783">
    <property type="term" value="F:sulfurtransferase activity"/>
    <property type="evidence" value="ECO:0007669"/>
    <property type="project" value="TreeGrafter"/>
</dbReference>
<gene>
    <name evidence="3" type="ORF">ANCCAN_06521</name>
</gene>